<gene>
    <name evidence="3" type="ORF">FGF67_13185</name>
</gene>
<dbReference type="Proteomes" id="UP000308713">
    <property type="component" value="Unassembled WGS sequence"/>
</dbReference>
<dbReference type="PROSITE" id="PS50206">
    <property type="entry name" value="RHODANESE_3"/>
    <property type="match status" value="1"/>
</dbReference>
<protein>
    <submittedName>
        <fullName evidence="3">Rhodanese-like domain-containing protein</fullName>
    </submittedName>
</protein>
<dbReference type="OrthoDB" id="1201224at2"/>
<dbReference type="Pfam" id="PF00581">
    <property type="entry name" value="Rhodanese"/>
    <property type="match status" value="1"/>
</dbReference>
<keyword evidence="1" id="KW-0472">Membrane</keyword>
<dbReference type="Gene3D" id="3.40.250.10">
    <property type="entry name" value="Rhodanese-like domain"/>
    <property type="match status" value="1"/>
</dbReference>
<keyword evidence="1" id="KW-0812">Transmembrane</keyword>
<dbReference type="InterPro" id="IPR036873">
    <property type="entry name" value="Rhodanese-like_dom_sf"/>
</dbReference>
<evidence type="ECO:0000259" key="2">
    <source>
        <dbReference type="PROSITE" id="PS50206"/>
    </source>
</evidence>
<keyword evidence="4" id="KW-1185">Reference proteome</keyword>
<dbReference type="CDD" id="cd00158">
    <property type="entry name" value="RHOD"/>
    <property type="match status" value="1"/>
</dbReference>
<evidence type="ECO:0000256" key="1">
    <source>
        <dbReference type="SAM" id="Phobius"/>
    </source>
</evidence>
<sequence>MKELEKTKRISIASTLFILVLLIGFLTYERPKNTFTLNTKSTLQAVTKTNYFASLNDIQNSNIVLLDTRSEYEYNKGHLNNAINMSAPDILSEENQEILKRIDASNKTLILYAENPEQVNIPFLILYQLGFNTIKLLPIEITYHQNKLITTEVSIEAAHQNINAFIAQSNTNVTSSLKTPKK</sequence>
<dbReference type="EMBL" id="VDCS01000012">
    <property type="protein sequence ID" value="TNJ42938.1"/>
    <property type="molecule type" value="Genomic_DNA"/>
</dbReference>
<dbReference type="SUPFAM" id="SSF52821">
    <property type="entry name" value="Rhodanese/Cell cycle control phosphatase"/>
    <property type="match status" value="1"/>
</dbReference>
<reference evidence="3 4" key="1">
    <citation type="submission" date="2019-05" db="EMBL/GenBank/DDBJ databases">
        <title>Tamlana fucoidanivorans sp. nov., isolated from the surface of algae collected from Fujian province in China.</title>
        <authorList>
            <person name="Li J."/>
        </authorList>
    </citation>
    <scope>NUCLEOTIDE SEQUENCE [LARGE SCALE GENOMIC DNA]</scope>
    <source>
        <strain evidence="3 4">CW2-9</strain>
    </source>
</reference>
<name>A0A5C4SGW1_9FLAO</name>
<feature type="domain" description="Rhodanese" evidence="2">
    <location>
        <begin position="59"/>
        <end position="140"/>
    </location>
</feature>
<dbReference type="RefSeq" id="WP_139698231.1">
    <property type="nucleotide sequence ID" value="NZ_CP074074.1"/>
</dbReference>
<comment type="caution">
    <text evidence="3">The sequence shown here is derived from an EMBL/GenBank/DDBJ whole genome shotgun (WGS) entry which is preliminary data.</text>
</comment>
<proteinExistence type="predicted"/>
<keyword evidence="1" id="KW-1133">Transmembrane helix</keyword>
<feature type="transmembrane region" description="Helical" evidence="1">
    <location>
        <begin position="12"/>
        <end position="28"/>
    </location>
</feature>
<evidence type="ECO:0000313" key="4">
    <source>
        <dbReference type="Proteomes" id="UP000308713"/>
    </source>
</evidence>
<evidence type="ECO:0000313" key="3">
    <source>
        <dbReference type="EMBL" id="TNJ42938.1"/>
    </source>
</evidence>
<dbReference type="InterPro" id="IPR001763">
    <property type="entry name" value="Rhodanese-like_dom"/>
</dbReference>
<accession>A0A5C4SGW1</accession>
<dbReference type="AlphaFoldDB" id="A0A5C4SGW1"/>
<organism evidence="3 4">
    <name type="scientific">Allotamlana fucoidanivorans</name>
    <dbReference type="NCBI Taxonomy" id="2583814"/>
    <lineage>
        <taxon>Bacteria</taxon>
        <taxon>Pseudomonadati</taxon>
        <taxon>Bacteroidota</taxon>
        <taxon>Flavobacteriia</taxon>
        <taxon>Flavobacteriales</taxon>
        <taxon>Flavobacteriaceae</taxon>
        <taxon>Allotamlana</taxon>
    </lineage>
</organism>